<organism evidence="6 7">
    <name type="scientific">Kocuria aegyptia</name>
    <dbReference type="NCBI Taxonomy" id="330943"/>
    <lineage>
        <taxon>Bacteria</taxon>
        <taxon>Bacillati</taxon>
        <taxon>Actinomycetota</taxon>
        <taxon>Actinomycetes</taxon>
        <taxon>Micrococcales</taxon>
        <taxon>Micrococcaceae</taxon>
        <taxon>Kocuria</taxon>
    </lineage>
</organism>
<evidence type="ECO:0000256" key="1">
    <source>
        <dbReference type="ARBA" id="ARBA00022491"/>
    </source>
</evidence>
<keyword evidence="4" id="KW-0804">Transcription</keyword>
<name>A0ABN2K843_9MICC</name>
<evidence type="ECO:0000313" key="7">
    <source>
        <dbReference type="Proteomes" id="UP001501204"/>
    </source>
</evidence>
<dbReference type="SMART" id="SM00354">
    <property type="entry name" value="HTH_LACI"/>
    <property type="match status" value="1"/>
</dbReference>
<dbReference type="SUPFAM" id="SSF53822">
    <property type="entry name" value="Periplasmic binding protein-like I"/>
    <property type="match status" value="1"/>
</dbReference>
<dbReference type="EMBL" id="BAAAOA010000008">
    <property type="protein sequence ID" value="GAA1750353.1"/>
    <property type="molecule type" value="Genomic_DNA"/>
</dbReference>
<evidence type="ECO:0000313" key="6">
    <source>
        <dbReference type="EMBL" id="GAA1750353.1"/>
    </source>
</evidence>
<dbReference type="Pfam" id="PF13377">
    <property type="entry name" value="Peripla_BP_3"/>
    <property type="match status" value="1"/>
</dbReference>
<dbReference type="Gene3D" id="1.10.260.40">
    <property type="entry name" value="lambda repressor-like DNA-binding domains"/>
    <property type="match status" value="1"/>
</dbReference>
<accession>A0ABN2K843</accession>
<dbReference type="PANTHER" id="PTHR30146:SF148">
    <property type="entry name" value="HTH-TYPE TRANSCRIPTIONAL REPRESSOR PURR-RELATED"/>
    <property type="match status" value="1"/>
</dbReference>
<keyword evidence="3 6" id="KW-0238">DNA-binding</keyword>
<dbReference type="SUPFAM" id="SSF47413">
    <property type="entry name" value="lambda repressor-like DNA-binding domains"/>
    <property type="match status" value="1"/>
</dbReference>
<evidence type="ECO:0000256" key="2">
    <source>
        <dbReference type="ARBA" id="ARBA00023015"/>
    </source>
</evidence>
<reference evidence="6 7" key="1">
    <citation type="journal article" date="2019" name="Int. J. Syst. Evol. Microbiol.">
        <title>The Global Catalogue of Microorganisms (GCM) 10K type strain sequencing project: providing services to taxonomists for standard genome sequencing and annotation.</title>
        <authorList>
            <consortium name="The Broad Institute Genomics Platform"/>
            <consortium name="The Broad Institute Genome Sequencing Center for Infectious Disease"/>
            <person name="Wu L."/>
            <person name="Ma J."/>
        </authorList>
    </citation>
    <scope>NUCLEOTIDE SEQUENCE [LARGE SCALE GENOMIC DNA]</scope>
    <source>
        <strain evidence="6 7">JCM 14735</strain>
    </source>
</reference>
<dbReference type="InterPro" id="IPR028082">
    <property type="entry name" value="Peripla_BP_I"/>
</dbReference>
<evidence type="ECO:0000256" key="4">
    <source>
        <dbReference type="ARBA" id="ARBA00023163"/>
    </source>
</evidence>
<keyword evidence="7" id="KW-1185">Reference proteome</keyword>
<dbReference type="GO" id="GO:0003677">
    <property type="term" value="F:DNA binding"/>
    <property type="evidence" value="ECO:0007669"/>
    <property type="project" value="UniProtKB-KW"/>
</dbReference>
<proteinExistence type="predicted"/>
<evidence type="ECO:0000259" key="5">
    <source>
        <dbReference type="PROSITE" id="PS50932"/>
    </source>
</evidence>
<dbReference type="Proteomes" id="UP001501204">
    <property type="component" value="Unassembled WGS sequence"/>
</dbReference>
<dbReference type="PANTHER" id="PTHR30146">
    <property type="entry name" value="LACI-RELATED TRANSCRIPTIONAL REPRESSOR"/>
    <property type="match status" value="1"/>
</dbReference>
<keyword evidence="2" id="KW-0805">Transcription regulation</keyword>
<dbReference type="InterPro" id="IPR046335">
    <property type="entry name" value="LacI/GalR-like_sensor"/>
</dbReference>
<dbReference type="Gene3D" id="3.40.50.2300">
    <property type="match status" value="2"/>
</dbReference>
<protein>
    <submittedName>
        <fullName evidence="6">LacI family DNA-binding transcriptional regulator</fullName>
    </submittedName>
</protein>
<dbReference type="PROSITE" id="PS50932">
    <property type="entry name" value="HTH_LACI_2"/>
    <property type="match status" value="1"/>
</dbReference>
<dbReference type="InterPro" id="IPR000843">
    <property type="entry name" value="HTH_LacI"/>
</dbReference>
<dbReference type="Pfam" id="PF00356">
    <property type="entry name" value="LacI"/>
    <property type="match status" value="1"/>
</dbReference>
<comment type="caution">
    <text evidence="6">The sequence shown here is derived from an EMBL/GenBank/DDBJ whole genome shotgun (WGS) entry which is preliminary data.</text>
</comment>
<gene>
    <name evidence="6" type="ORF">GCM10009767_06560</name>
</gene>
<dbReference type="InterPro" id="IPR010982">
    <property type="entry name" value="Lambda_DNA-bd_dom_sf"/>
</dbReference>
<feature type="domain" description="HTH lacI-type" evidence="5">
    <location>
        <begin position="19"/>
        <end position="73"/>
    </location>
</feature>
<dbReference type="CDD" id="cd01392">
    <property type="entry name" value="HTH_LacI"/>
    <property type="match status" value="1"/>
</dbReference>
<keyword evidence="1" id="KW-0678">Repressor</keyword>
<sequence>MGLGRSEGDGPVVKEDGMVTSRDVARLAGVSQATVSRVMSSAANIAPETRLKVQAAMETLGYVPHAGAQAMKTRRARIIGVVVKDITNPFYPEVLDELTRELDRAGYRVVLWNAGGGSHQDALTAIRERAVDGVIFTTATGETVELQVALEKKSPIVLINRVVEGFDADQVASDNVAGGALVADYLCDHGRTQVAFIGGLPDASTSRDRGRGFLDRMQELGYPVPEELRFQADFSHDRAQHVTGKLLDRADRPRAIFCANDYMAFGAIDALRRRGLSAPGDCWVIGYDDVDMASWPSFDLTTVRQPSREMARSGARMLLDRLVTPDLPPRHQQFPCKLIVRGSTG</sequence>
<evidence type="ECO:0000256" key="3">
    <source>
        <dbReference type="ARBA" id="ARBA00023125"/>
    </source>
</evidence>
<dbReference type="CDD" id="cd06278">
    <property type="entry name" value="PBP1_LacI-like"/>
    <property type="match status" value="1"/>
</dbReference>